<dbReference type="PANTHER" id="PTHR42788:SF13">
    <property type="entry name" value="ALIPHATIC SULFONATES IMPORT ATP-BINDING PROTEIN SSUB"/>
    <property type="match status" value="1"/>
</dbReference>
<keyword evidence="1" id="KW-0813">Transport</keyword>
<keyword evidence="2" id="KW-0067">ATP-binding</keyword>
<dbReference type="PANTHER" id="PTHR42788">
    <property type="entry name" value="TAURINE IMPORT ATP-BINDING PROTEIN-RELATED"/>
    <property type="match status" value="1"/>
</dbReference>
<keyword evidence="2" id="KW-0547">Nucleotide-binding</keyword>
<dbReference type="EMBL" id="FNAX01000009">
    <property type="protein sequence ID" value="SDF58174.1"/>
    <property type="molecule type" value="Genomic_DNA"/>
</dbReference>
<proteinExistence type="predicted"/>
<dbReference type="AlphaFoldDB" id="A0A1G7M997"/>
<dbReference type="Proteomes" id="UP000198614">
    <property type="component" value="Unassembled WGS sequence"/>
</dbReference>
<dbReference type="InterPro" id="IPR027417">
    <property type="entry name" value="P-loop_NTPase"/>
</dbReference>
<protein>
    <submittedName>
        <fullName evidence="2">NitT/TauT family transport system ATP-binding protein</fullName>
    </submittedName>
</protein>
<name>A0A1G7M997_9ACTN</name>
<evidence type="ECO:0000313" key="3">
    <source>
        <dbReference type="Proteomes" id="UP000198614"/>
    </source>
</evidence>
<dbReference type="InterPro" id="IPR050166">
    <property type="entry name" value="ABC_transporter_ATP-bind"/>
</dbReference>
<reference evidence="2 3" key="1">
    <citation type="submission" date="2016-10" db="EMBL/GenBank/DDBJ databases">
        <authorList>
            <person name="de Groot N.N."/>
        </authorList>
    </citation>
    <scope>NUCLEOTIDE SEQUENCE [LARGE SCALE GENOMIC DNA]</scope>
    <source>
        <strain evidence="2 3">CGMCC 4.1859</strain>
    </source>
</reference>
<organism evidence="2 3">
    <name type="scientific">Streptomyces griseoaurantiacus</name>
    <dbReference type="NCBI Taxonomy" id="68213"/>
    <lineage>
        <taxon>Bacteria</taxon>
        <taxon>Bacillati</taxon>
        <taxon>Actinomycetota</taxon>
        <taxon>Actinomycetes</taxon>
        <taxon>Kitasatosporales</taxon>
        <taxon>Streptomycetaceae</taxon>
        <taxon>Streptomyces</taxon>
        <taxon>Streptomyces aurantiacus group</taxon>
    </lineage>
</organism>
<evidence type="ECO:0000256" key="1">
    <source>
        <dbReference type="ARBA" id="ARBA00022448"/>
    </source>
</evidence>
<dbReference type="SUPFAM" id="SSF52540">
    <property type="entry name" value="P-loop containing nucleoside triphosphate hydrolases"/>
    <property type="match status" value="1"/>
</dbReference>
<dbReference type="Gene3D" id="3.40.50.300">
    <property type="entry name" value="P-loop containing nucleotide triphosphate hydrolases"/>
    <property type="match status" value="1"/>
</dbReference>
<gene>
    <name evidence="2" type="ORF">SAMN05216260_109101</name>
</gene>
<accession>A0A1G7M997</accession>
<sequence>MCRPAPLLLDEPFGPLDAQTREDLEDLLREVHRAEGTTTVLVTHDIDESVYVGDRVVVLSPGPRPHVVLDLPVELPADRGQIGTRGSQAFVALRAKVGHAVRAGTGH</sequence>
<dbReference type="GO" id="GO:0005524">
    <property type="term" value="F:ATP binding"/>
    <property type="evidence" value="ECO:0007669"/>
    <property type="project" value="UniProtKB-KW"/>
</dbReference>
<evidence type="ECO:0000313" key="2">
    <source>
        <dbReference type="EMBL" id="SDF58174.1"/>
    </source>
</evidence>